<keyword evidence="8" id="KW-0862">Zinc</keyword>
<evidence type="ECO:0000256" key="5">
    <source>
        <dbReference type="ARBA" id="ARBA00022705"/>
    </source>
</evidence>
<keyword evidence="2" id="KW-0639">Primosome</keyword>
<evidence type="ECO:0000313" key="13">
    <source>
        <dbReference type="Proteomes" id="UP000289216"/>
    </source>
</evidence>
<reference evidence="12 13" key="1">
    <citation type="submission" date="2019-01" db="EMBL/GenBank/DDBJ databases">
        <title>Fusobacterium necrophorum Isolated From the Uterus of Dairy Cows.</title>
        <authorList>
            <person name="Francis A.M."/>
        </authorList>
    </citation>
    <scope>NUCLEOTIDE SEQUENCE [LARGE SCALE GENOMIC DNA]</scope>
    <source>
        <strain evidence="12 13">KG35</strain>
    </source>
</reference>
<dbReference type="GO" id="GO:0005737">
    <property type="term" value="C:cytoplasm"/>
    <property type="evidence" value="ECO:0007669"/>
    <property type="project" value="TreeGrafter"/>
</dbReference>
<dbReference type="AlphaFoldDB" id="A0A4Q2KSW6"/>
<evidence type="ECO:0000259" key="11">
    <source>
        <dbReference type="PROSITE" id="PS50880"/>
    </source>
</evidence>
<dbReference type="GO" id="GO:0006269">
    <property type="term" value="P:DNA replication, synthesis of primer"/>
    <property type="evidence" value="ECO:0007669"/>
    <property type="project" value="UniProtKB-KW"/>
</dbReference>
<keyword evidence="9" id="KW-0804">Transcription</keyword>
<evidence type="ECO:0000313" key="12">
    <source>
        <dbReference type="EMBL" id="RXZ68595.1"/>
    </source>
</evidence>
<gene>
    <name evidence="12" type="ORF">EPT53_09280</name>
</gene>
<dbReference type="InterPro" id="IPR034154">
    <property type="entry name" value="TOPRIM_DnaG/twinkle"/>
</dbReference>
<accession>A0A4Q2KSW6</accession>
<evidence type="ECO:0000256" key="10">
    <source>
        <dbReference type="SAM" id="Coils"/>
    </source>
</evidence>
<dbReference type="PANTHER" id="PTHR30313:SF2">
    <property type="entry name" value="DNA PRIMASE"/>
    <property type="match status" value="1"/>
</dbReference>
<sequence>MKERISKEKIQELREYLGDYLIEKGINIRSNFRCFSPEHEDRHPSMSFYKPANICKCFACGEKYDIFKLVGMEYGLIDFRSQLEKVLEIYEKKEREVGNVESIYEKKVIENNNSKLKNKEDYTNYFLECKKRIGECTYLQERGISKEIAEFYNLGYDPNYKVKNRETGEYETWKVIVFPVYYDAFVVRNIAKEANIEEDNKKNRMRKKGNEIFNYWELQHHPSKAFFIVEGIMDALSISQVGGKAISLNGVNNIDLFLKKIKENQPKNVFYIQLDEDKRGQQFQKELYKKMKEEGFKVESIHILEGYKDANEFLIQNPKRFQRAIYSQLEKDKIKSHKNIYEGGKNMSKIVEVIQERLEKGKENGFKGIQTVISQEDLQKATGMEKETFQKELKELIEAKKVFYHVEKEEKIAYDGSFYETEKGSPKWSFSKDWIHHTLEREEKFRETRLEKRREGRENDFQEKMKIINSLDLGDEERKVFETIHKMTEDKAYVFQKDLFKETKMNFDDFKTAIQELKENKLLYQAKIAKKLEQTGEVKEDWVITNSKVMLARILERESIKQEIGVIPKKNAWGKKIEKNRGLER</sequence>
<dbReference type="Pfam" id="PF01807">
    <property type="entry name" value="Zn_ribbon_DnaG"/>
    <property type="match status" value="1"/>
</dbReference>
<evidence type="ECO:0000256" key="8">
    <source>
        <dbReference type="ARBA" id="ARBA00022833"/>
    </source>
</evidence>
<name>A0A4Q2KSW6_9FUSO</name>
<dbReference type="InterPro" id="IPR006171">
    <property type="entry name" value="TOPRIM_dom"/>
</dbReference>
<evidence type="ECO:0000256" key="2">
    <source>
        <dbReference type="ARBA" id="ARBA00022515"/>
    </source>
</evidence>
<keyword evidence="4" id="KW-0548">Nucleotidyltransferase</keyword>
<dbReference type="CDD" id="cd01029">
    <property type="entry name" value="TOPRIM_primases"/>
    <property type="match status" value="1"/>
</dbReference>
<keyword evidence="5" id="KW-0235">DNA replication</keyword>
<dbReference type="EMBL" id="SBAP01000025">
    <property type="protein sequence ID" value="RXZ68595.1"/>
    <property type="molecule type" value="Genomic_DNA"/>
</dbReference>
<dbReference type="GO" id="GO:0003899">
    <property type="term" value="F:DNA-directed RNA polymerase activity"/>
    <property type="evidence" value="ECO:0007669"/>
    <property type="project" value="InterPro"/>
</dbReference>
<dbReference type="GO" id="GO:0003677">
    <property type="term" value="F:DNA binding"/>
    <property type="evidence" value="ECO:0007669"/>
    <property type="project" value="InterPro"/>
</dbReference>
<dbReference type="SUPFAM" id="SSF57783">
    <property type="entry name" value="Zinc beta-ribbon"/>
    <property type="match status" value="1"/>
</dbReference>
<feature type="domain" description="Toprim" evidence="11">
    <location>
        <begin position="224"/>
        <end position="306"/>
    </location>
</feature>
<keyword evidence="7" id="KW-0863">Zinc-finger</keyword>
<comment type="caution">
    <text evidence="12">The sequence shown here is derived from an EMBL/GenBank/DDBJ whole genome shotgun (WGS) entry which is preliminary data.</text>
</comment>
<evidence type="ECO:0000256" key="6">
    <source>
        <dbReference type="ARBA" id="ARBA00022723"/>
    </source>
</evidence>
<dbReference type="SUPFAM" id="SSF56731">
    <property type="entry name" value="DNA primase core"/>
    <property type="match status" value="1"/>
</dbReference>
<keyword evidence="10" id="KW-0175">Coiled coil</keyword>
<keyword evidence="6" id="KW-0479">Metal-binding</keyword>
<evidence type="ECO:0000256" key="4">
    <source>
        <dbReference type="ARBA" id="ARBA00022695"/>
    </source>
</evidence>
<dbReference type="GO" id="GO:1990077">
    <property type="term" value="C:primosome complex"/>
    <property type="evidence" value="ECO:0007669"/>
    <property type="project" value="UniProtKB-KW"/>
</dbReference>
<evidence type="ECO:0000256" key="1">
    <source>
        <dbReference type="ARBA" id="ARBA00022478"/>
    </source>
</evidence>
<dbReference type="Proteomes" id="UP000289216">
    <property type="component" value="Unassembled WGS sequence"/>
</dbReference>
<dbReference type="SMART" id="SM00493">
    <property type="entry name" value="TOPRIM"/>
    <property type="match status" value="1"/>
</dbReference>
<protein>
    <recommendedName>
        <fullName evidence="11">Toprim domain-containing protein</fullName>
    </recommendedName>
</protein>
<dbReference type="GO" id="GO:0008270">
    <property type="term" value="F:zinc ion binding"/>
    <property type="evidence" value="ECO:0007669"/>
    <property type="project" value="UniProtKB-KW"/>
</dbReference>
<dbReference type="InterPro" id="IPR050219">
    <property type="entry name" value="DnaG_primase"/>
</dbReference>
<organism evidence="12 13">
    <name type="scientific">Fusobacterium necrophorum</name>
    <dbReference type="NCBI Taxonomy" id="859"/>
    <lineage>
        <taxon>Bacteria</taxon>
        <taxon>Fusobacteriati</taxon>
        <taxon>Fusobacteriota</taxon>
        <taxon>Fusobacteriia</taxon>
        <taxon>Fusobacteriales</taxon>
        <taxon>Fusobacteriaceae</taxon>
        <taxon>Fusobacterium</taxon>
    </lineage>
</organism>
<dbReference type="Pfam" id="PF13155">
    <property type="entry name" value="Toprim_2"/>
    <property type="match status" value="1"/>
</dbReference>
<dbReference type="PROSITE" id="PS50880">
    <property type="entry name" value="TOPRIM"/>
    <property type="match status" value="1"/>
</dbReference>
<dbReference type="RefSeq" id="WP_129491599.1">
    <property type="nucleotide sequence ID" value="NZ_SBAP01000025.1"/>
</dbReference>
<evidence type="ECO:0000256" key="7">
    <source>
        <dbReference type="ARBA" id="ARBA00022771"/>
    </source>
</evidence>
<evidence type="ECO:0000256" key="9">
    <source>
        <dbReference type="ARBA" id="ARBA00023163"/>
    </source>
</evidence>
<dbReference type="PANTHER" id="PTHR30313">
    <property type="entry name" value="DNA PRIMASE"/>
    <property type="match status" value="1"/>
</dbReference>
<feature type="coiled-coil region" evidence="10">
    <location>
        <begin position="500"/>
        <end position="534"/>
    </location>
</feature>
<proteinExistence type="predicted"/>
<dbReference type="Gene3D" id="3.90.580.10">
    <property type="entry name" value="Zinc finger, CHC2-type domain"/>
    <property type="match status" value="1"/>
</dbReference>
<dbReference type="GO" id="GO:0000428">
    <property type="term" value="C:DNA-directed RNA polymerase complex"/>
    <property type="evidence" value="ECO:0007669"/>
    <property type="project" value="UniProtKB-KW"/>
</dbReference>
<dbReference type="InterPro" id="IPR036977">
    <property type="entry name" value="DNA_primase_Znf_CHC2"/>
</dbReference>
<dbReference type="Gene3D" id="3.40.1360.10">
    <property type="match status" value="1"/>
</dbReference>
<evidence type="ECO:0000256" key="3">
    <source>
        <dbReference type="ARBA" id="ARBA00022679"/>
    </source>
</evidence>
<keyword evidence="1" id="KW-0240">DNA-directed RNA polymerase</keyword>
<dbReference type="SMART" id="SM00400">
    <property type="entry name" value="ZnF_CHCC"/>
    <property type="match status" value="1"/>
</dbReference>
<dbReference type="InterPro" id="IPR002694">
    <property type="entry name" value="Znf_CHC2"/>
</dbReference>
<keyword evidence="3" id="KW-0808">Transferase</keyword>